<dbReference type="InterPro" id="IPR007685">
    <property type="entry name" value="RelA_SpoT"/>
</dbReference>
<dbReference type="InterPro" id="IPR012676">
    <property type="entry name" value="TGS-like"/>
</dbReference>
<dbReference type="GO" id="GO:0015969">
    <property type="term" value="P:guanosine tetraphosphate metabolic process"/>
    <property type="evidence" value="ECO:0007669"/>
    <property type="project" value="InterPro"/>
</dbReference>
<dbReference type="EMBL" id="CP124755">
    <property type="protein sequence ID" value="WGZ91144.1"/>
    <property type="molecule type" value="Genomic_DNA"/>
</dbReference>
<dbReference type="PROSITE" id="PS51671">
    <property type="entry name" value="ACT"/>
    <property type="match status" value="1"/>
</dbReference>
<dbReference type="InterPro" id="IPR002912">
    <property type="entry name" value="ACT_dom"/>
</dbReference>
<evidence type="ECO:0000259" key="6">
    <source>
        <dbReference type="PROSITE" id="PS51671"/>
    </source>
</evidence>
<dbReference type="GO" id="GO:0042594">
    <property type="term" value="P:response to starvation"/>
    <property type="evidence" value="ECO:0007669"/>
    <property type="project" value="TreeGrafter"/>
</dbReference>
<gene>
    <name evidence="9" type="ORF">QJT80_01425</name>
</gene>
<comment type="pathway">
    <text evidence="2">Purine metabolism; ppGpp biosynthesis; ppGpp from GDP: step 1/1.</text>
</comment>
<evidence type="ECO:0000256" key="5">
    <source>
        <dbReference type="RuleBase" id="RU003847"/>
    </source>
</evidence>
<keyword evidence="1" id="KW-0378">Hydrolase</keyword>
<dbReference type="CDD" id="cd05399">
    <property type="entry name" value="NT_Rel-Spo_like"/>
    <property type="match status" value="1"/>
</dbReference>
<dbReference type="Pfam" id="PF13291">
    <property type="entry name" value="ACT_4"/>
    <property type="match status" value="1"/>
</dbReference>
<evidence type="ECO:0000256" key="1">
    <source>
        <dbReference type="ARBA" id="ARBA00022801"/>
    </source>
</evidence>
<dbReference type="InterPro" id="IPR045600">
    <property type="entry name" value="RelA/SpoT_AH_RIS"/>
</dbReference>
<dbReference type="InterPro" id="IPR003607">
    <property type="entry name" value="HD/PDEase_dom"/>
</dbReference>
<dbReference type="InterPro" id="IPR004095">
    <property type="entry name" value="TGS"/>
</dbReference>
<dbReference type="InterPro" id="IPR004811">
    <property type="entry name" value="RelA/Spo_fam"/>
</dbReference>
<dbReference type="InterPro" id="IPR045865">
    <property type="entry name" value="ACT-like_dom_sf"/>
</dbReference>
<dbReference type="SUPFAM" id="SSF55021">
    <property type="entry name" value="ACT-like"/>
    <property type="match status" value="1"/>
</dbReference>
<evidence type="ECO:0000256" key="3">
    <source>
        <dbReference type="ARBA" id="ARBA00024387"/>
    </source>
</evidence>
<dbReference type="CDD" id="cd00077">
    <property type="entry name" value="HDc"/>
    <property type="match status" value="1"/>
</dbReference>
<organism evidence="9">
    <name type="scientific">Candidatus Thiocaldithrix dubininis</name>
    <dbReference type="NCBI Taxonomy" id="3080823"/>
    <lineage>
        <taxon>Bacteria</taxon>
        <taxon>Pseudomonadati</taxon>
        <taxon>Pseudomonadota</taxon>
        <taxon>Gammaproteobacteria</taxon>
        <taxon>Thiotrichales</taxon>
        <taxon>Thiotrichaceae</taxon>
        <taxon>Candidatus Thiocaldithrix</taxon>
    </lineage>
</organism>
<dbReference type="Pfam" id="PF19296">
    <property type="entry name" value="RelA_AH_RIS"/>
    <property type="match status" value="1"/>
</dbReference>
<name>A0AA95HA00_9GAMM</name>
<dbReference type="GO" id="GO:0008893">
    <property type="term" value="F:guanosine-3',5'-bis(diphosphate) 3'-diphosphatase activity"/>
    <property type="evidence" value="ECO:0007669"/>
    <property type="project" value="UniProtKB-EC"/>
</dbReference>
<dbReference type="Gene3D" id="3.30.70.260">
    <property type="match status" value="1"/>
</dbReference>
<dbReference type="Gene3D" id="3.10.20.30">
    <property type="match status" value="1"/>
</dbReference>
<evidence type="ECO:0000313" key="9">
    <source>
        <dbReference type="EMBL" id="WGZ91144.1"/>
    </source>
</evidence>
<dbReference type="InterPro" id="IPR043519">
    <property type="entry name" value="NT_sf"/>
</dbReference>
<comment type="catalytic activity">
    <reaction evidence="4">
        <text>guanosine 3',5'-bis(diphosphate) + H2O = GDP + diphosphate + H(+)</text>
        <dbReference type="Rhea" id="RHEA:14253"/>
        <dbReference type="ChEBI" id="CHEBI:15377"/>
        <dbReference type="ChEBI" id="CHEBI:15378"/>
        <dbReference type="ChEBI" id="CHEBI:33019"/>
        <dbReference type="ChEBI" id="CHEBI:58189"/>
        <dbReference type="ChEBI" id="CHEBI:77828"/>
        <dbReference type="EC" id="3.1.7.2"/>
    </reaction>
</comment>
<dbReference type="PROSITE" id="PS51831">
    <property type="entry name" value="HD"/>
    <property type="match status" value="1"/>
</dbReference>
<dbReference type="Pfam" id="PF04607">
    <property type="entry name" value="RelA_SpoT"/>
    <property type="match status" value="1"/>
</dbReference>
<dbReference type="CDD" id="cd04876">
    <property type="entry name" value="ACT_RelA-SpoT"/>
    <property type="match status" value="1"/>
</dbReference>
<reference evidence="9" key="2">
    <citation type="submission" date="2023-04" db="EMBL/GenBank/DDBJ databases">
        <authorList>
            <person name="Beletskiy A.V."/>
            <person name="Mardanov A.V."/>
            <person name="Ravin N.V."/>
        </authorList>
    </citation>
    <scope>NUCLEOTIDE SEQUENCE</scope>
    <source>
        <strain evidence="9">GKL-01</strain>
    </source>
</reference>
<evidence type="ECO:0000256" key="4">
    <source>
        <dbReference type="ARBA" id="ARBA00047968"/>
    </source>
</evidence>
<sequence>MDTASYPSGFFRSADLMQMIERYMSEPDVSKVYNAFLLAADAHNGITRKSGEPYITHPLEVAGILADLHMDADTVSAALLHDVIEDTDYTKQQLAGHFGSTVADLVDGVTKLEMDKTYSTKQEVVIASFHKMMQTMTDDFRVVLIKLADRLHNMRTLGSMKPEARRRIAHETFTIYIPLARRMGMNAIRRELQLLAFQQLYPWRSRCIHSELQTYLANNSQRHNQILETVAERIMGALPGSAVFLWEKNLFTLYNRIKEHIKSQGGTFNINKEMLEVRILVRNWQDCYVALGLIHSLYHPQLGKFKDYIANPKTYGFQALQTVVLTPSRQLVRIQIQTREMYQVAQYGVAAQWRFPDMSADQKPNITQDALNRWLGQVRDLGDQSANPFEFFSYMQSDLNNAELSALTPKGEVKEFPPGSTLVDFAYSIHTDVGHHCIGALVDGIERPLRTVIPNHMAVIEVLTDPHATPQPSWLNFVKTARARSSIQSWLRHQTAEERLALGRQRLDISLHSRGGSFANVEDQRLTEVLDALHYKDLNEFYTAIGQGEQCSKLMAERLLGHTQSIETDKADNTLLIKGTSGLVVKMANCCLPLPRETIVAHQDLHSGLAIHRADCVHLQKIAQPDDILSVAWAEEMQHQKFSAGVVLEVQDVKGVLHNITRVLDKMDVNIVDLKISGDDRIQQDTLIIQVNDINHLQEVMRQLKHIPNVLSVNRLMSRTSHDYQNDHLYA</sequence>
<dbReference type="FunFam" id="1.10.3210.10:FF:000001">
    <property type="entry name" value="GTP pyrophosphokinase RelA"/>
    <property type="match status" value="1"/>
</dbReference>
<dbReference type="Gene3D" id="3.30.460.10">
    <property type="entry name" value="Beta Polymerase, domain 2"/>
    <property type="match status" value="1"/>
</dbReference>
<dbReference type="GO" id="GO:0005886">
    <property type="term" value="C:plasma membrane"/>
    <property type="evidence" value="ECO:0007669"/>
    <property type="project" value="TreeGrafter"/>
</dbReference>
<dbReference type="FunFam" id="3.10.20.30:FF:000002">
    <property type="entry name" value="GTP pyrophosphokinase (RelA/SpoT)"/>
    <property type="match status" value="1"/>
</dbReference>
<dbReference type="KEGG" id="tdu:QJT80_01425"/>
<feature type="domain" description="HD" evidence="7">
    <location>
        <begin position="54"/>
        <end position="154"/>
    </location>
</feature>
<comment type="similarity">
    <text evidence="5">Belongs to the relA/spoT family.</text>
</comment>
<evidence type="ECO:0000259" key="8">
    <source>
        <dbReference type="PROSITE" id="PS51880"/>
    </source>
</evidence>
<evidence type="ECO:0000256" key="2">
    <source>
        <dbReference type="ARBA" id="ARBA00024329"/>
    </source>
</evidence>
<comment type="function">
    <text evidence="5">In eubacteria ppGpp (guanosine 3'-diphosphate 5'-diphosphate) is a mediator of the stringent response that coordinates a variety of cellular activities in response to changes in nutritional abundance.</text>
</comment>
<dbReference type="SUPFAM" id="SSF109604">
    <property type="entry name" value="HD-domain/PDEase-like"/>
    <property type="match status" value="1"/>
</dbReference>
<dbReference type="SMART" id="SM00471">
    <property type="entry name" value="HDc"/>
    <property type="match status" value="1"/>
</dbReference>
<dbReference type="SUPFAM" id="SSF81301">
    <property type="entry name" value="Nucleotidyltransferase"/>
    <property type="match status" value="1"/>
</dbReference>
<dbReference type="NCBIfam" id="TIGR00691">
    <property type="entry name" value="spoT_relA"/>
    <property type="match status" value="1"/>
</dbReference>
<dbReference type="PROSITE" id="PS51880">
    <property type="entry name" value="TGS"/>
    <property type="match status" value="1"/>
</dbReference>
<dbReference type="Gene3D" id="1.10.3210.10">
    <property type="entry name" value="Hypothetical protein af1432"/>
    <property type="match status" value="1"/>
</dbReference>
<dbReference type="Pfam" id="PF02824">
    <property type="entry name" value="TGS"/>
    <property type="match status" value="1"/>
</dbReference>
<reference evidence="9" key="1">
    <citation type="journal article" date="2023" name="Int. J. Mol. Sci.">
        <title>Metagenomics Revealed a New Genus 'Candidatus Thiocaldithrix dubininis' gen. nov., sp. nov. and a New Species 'Candidatus Thiothrix putei' sp. nov. in the Family Thiotrichaceae, Some Members of Which Have Traits of Both Na+- and H+-Motive Energetics.</title>
        <authorList>
            <person name="Ravin N.V."/>
            <person name="Muntyan M.S."/>
            <person name="Smolyakov D.D."/>
            <person name="Rudenko T.S."/>
            <person name="Beletsky A.V."/>
            <person name="Mardanov A.V."/>
            <person name="Grabovich M.Y."/>
        </authorList>
    </citation>
    <scope>NUCLEOTIDE SEQUENCE</scope>
    <source>
        <strain evidence="9">GKL-01</strain>
    </source>
</reference>
<dbReference type="AlphaFoldDB" id="A0AA95HA00"/>
<dbReference type="Pfam" id="PF13328">
    <property type="entry name" value="HD_4"/>
    <property type="match status" value="1"/>
</dbReference>
<dbReference type="EC" id="3.1.7.2" evidence="3"/>
<dbReference type="PANTHER" id="PTHR21262">
    <property type="entry name" value="GUANOSINE-3',5'-BIS DIPHOSPHATE 3'-PYROPHOSPHOHYDROLASE"/>
    <property type="match status" value="1"/>
</dbReference>
<dbReference type="SMART" id="SM00954">
    <property type="entry name" value="RelA_SpoT"/>
    <property type="match status" value="1"/>
</dbReference>
<feature type="domain" description="ACT" evidence="6">
    <location>
        <begin position="645"/>
        <end position="718"/>
    </location>
</feature>
<dbReference type="Proteomes" id="UP001300672">
    <property type="component" value="Chromosome"/>
</dbReference>
<dbReference type="PANTHER" id="PTHR21262:SF36">
    <property type="entry name" value="BIFUNCTIONAL (P)PPGPP SYNTHASE_HYDROLASE SPOT"/>
    <property type="match status" value="1"/>
</dbReference>
<dbReference type="SUPFAM" id="SSF81271">
    <property type="entry name" value="TGS-like"/>
    <property type="match status" value="1"/>
</dbReference>
<dbReference type="GO" id="GO:0008728">
    <property type="term" value="F:GTP diphosphokinase activity"/>
    <property type="evidence" value="ECO:0007669"/>
    <property type="project" value="TreeGrafter"/>
</dbReference>
<accession>A0AA95HA00</accession>
<feature type="domain" description="TGS" evidence="8">
    <location>
        <begin position="398"/>
        <end position="463"/>
    </location>
</feature>
<proteinExistence type="inferred from homology"/>
<evidence type="ECO:0000259" key="7">
    <source>
        <dbReference type="PROSITE" id="PS51831"/>
    </source>
</evidence>
<dbReference type="InterPro" id="IPR006674">
    <property type="entry name" value="HD_domain"/>
</dbReference>
<protein>
    <recommendedName>
        <fullName evidence="3">guanosine-3',5'-bis(diphosphate) 3'-diphosphatase</fullName>
        <ecNumber evidence="3">3.1.7.2</ecNumber>
    </recommendedName>
</protein>
<dbReference type="InterPro" id="IPR012675">
    <property type="entry name" value="Beta-grasp_dom_sf"/>
</dbReference>